<dbReference type="CDD" id="cd06460">
    <property type="entry name" value="M32_Taq"/>
    <property type="match status" value="1"/>
</dbReference>
<comment type="catalytic activity">
    <reaction evidence="1">
        <text>Release of a C-terminal amino acid with broad specificity, except for -Pro.</text>
        <dbReference type="EC" id="3.4.17.19"/>
    </reaction>
</comment>
<dbReference type="Gene3D" id="1.10.1370.30">
    <property type="match status" value="1"/>
</dbReference>
<dbReference type="Proteomes" id="UP001596267">
    <property type="component" value="Unassembled WGS sequence"/>
</dbReference>
<evidence type="ECO:0000313" key="2">
    <source>
        <dbReference type="EMBL" id="MFC6386938.1"/>
    </source>
</evidence>
<protein>
    <recommendedName>
        <fullName evidence="1">Metal-dependent carboxypeptidase</fullName>
        <ecNumber evidence="1">3.4.17.19</ecNumber>
    </recommendedName>
</protein>
<comment type="similarity">
    <text evidence="1">Belongs to the peptidase M32 family.</text>
</comment>
<dbReference type="SUPFAM" id="SSF55486">
    <property type="entry name" value="Metalloproteases ('zincins'), catalytic domain"/>
    <property type="match status" value="1"/>
</dbReference>
<keyword evidence="1" id="KW-0479">Metal-binding</keyword>
<dbReference type="EC" id="3.4.17.19" evidence="1"/>
<keyword evidence="1 2" id="KW-0121">Carboxypeptidase</keyword>
<keyword evidence="1" id="KW-0482">Metalloprotease</keyword>
<keyword evidence="3" id="KW-1185">Reference proteome</keyword>
<dbReference type="EMBL" id="JBHSTQ010000009">
    <property type="protein sequence ID" value="MFC6386938.1"/>
    <property type="molecule type" value="Genomic_DNA"/>
</dbReference>
<dbReference type="InterPro" id="IPR001333">
    <property type="entry name" value="Peptidase_M32_Taq"/>
</dbReference>
<dbReference type="PROSITE" id="PS52034">
    <property type="entry name" value="PEPTIDASE_M32"/>
    <property type="match status" value="1"/>
</dbReference>
<dbReference type="PANTHER" id="PTHR34217">
    <property type="entry name" value="METAL-DEPENDENT CARBOXYPEPTIDASE"/>
    <property type="match status" value="1"/>
</dbReference>
<keyword evidence="1" id="KW-0645">Protease</keyword>
<dbReference type="PRINTS" id="PR00998">
    <property type="entry name" value="CRBOXYPTASET"/>
</dbReference>
<organism evidence="2 3">
    <name type="scientific">Sporolactobacillus kofuensis</name>
    <dbReference type="NCBI Taxonomy" id="269672"/>
    <lineage>
        <taxon>Bacteria</taxon>
        <taxon>Bacillati</taxon>
        <taxon>Bacillota</taxon>
        <taxon>Bacilli</taxon>
        <taxon>Bacillales</taxon>
        <taxon>Sporolactobacillaceae</taxon>
        <taxon>Sporolactobacillus</taxon>
    </lineage>
</organism>
<dbReference type="Pfam" id="PF02074">
    <property type="entry name" value="Peptidase_M32"/>
    <property type="match status" value="1"/>
</dbReference>
<dbReference type="GO" id="GO:0004180">
    <property type="term" value="F:carboxypeptidase activity"/>
    <property type="evidence" value="ECO:0007669"/>
    <property type="project" value="UniProtKB-KW"/>
</dbReference>
<dbReference type="PIRSF" id="PIRSF006615">
    <property type="entry name" value="Zn_crbxpep_Taq"/>
    <property type="match status" value="1"/>
</dbReference>
<dbReference type="PANTHER" id="PTHR34217:SF1">
    <property type="entry name" value="CARBOXYPEPTIDASE 1"/>
    <property type="match status" value="1"/>
</dbReference>
<sequence length="503" mass="57962">MAIAEIVESYNHYVKKIMDFNEAIALAEWDMRTGAPKKGISQRSEVVGTLSDEVFQRSTSDEMKAYIDALSDPSVQDQLSIVTKKMIEKSKKTYDRFVNIPAEENKAYVILQSEAQSVWQEAKVKSDFALLRPYLEKMVDFKRRFIGYWGVKENKYDALLDLYEPGLTTEMIDKVFGKLRKGLIPLVEAVSTSKAQPEKTFLTEPFPVDKQKEFCLHLLKEIGYDFEAGRLDETEHPFETTLNPGDVRVTTNYQENDFISTVLGTVHEGGHALYEQHISRELVGTPLCEGTSMGIHESQSLFFENFIGRSKAFWDCHFDELKRYGHGQFDRVSLDDFYRAINSAHPSFIRILADELTYPLHIMVRYDIEKALFNDDLQVKDLPGVWNKKMNEYLGITPTNDREGVLQDIHWPSGDFGYFPSYALGYVYAAQFRYTMSQDIPDFDDHVRTGNLQVVTEWLSKHIHQFGSLKKPLEILHDTTGEGPNPQYLLDYLADKYSDIYRL</sequence>
<evidence type="ECO:0000313" key="3">
    <source>
        <dbReference type="Proteomes" id="UP001596267"/>
    </source>
</evidence>
<evidence type="ECO:0000256" key="1">
    <source>
        <dbReference type="PIRNR" id="PIRNR006615"/>
    </source>
</evidence>
<accession>A0ABW1WFE8</accession>
<name>A0ABW1WFE8_9BACL</name>
<comment type="function">
    <text evidence="1">Broad specificity carboxypetidase that releases amino acids sequentially from the C-terminus, including neutral, aromatic, polar and basic residues.</text>
</comment>
<gene>
    <name evidence="2" type="ORF">ACFP7A_10015</name>
</gene>
<proteinExistence type="inferred from homology"/>
<keyword evidence="1 2" id="KW-0378">Hydrolase</keyword>
<reference evidence="3" key="1">
    <citation type="journal article" date="2019" name="Int. J. Syst. Evol. Microbiol.">
        <title>The Global Catalogue of Microorganisms (GCM) 10K type strain sequencing project: providing services to taxonomists for standard genome sequencing and annotation.</title>
        <authorList>
            <consortium name="The Broad Institute Genomics Platform"/>
            <consortium name="The Broad Institute Genome Sequencing Center for Infectious Disease"/>
            <person name="Wu L."/>
            <person name="Ma J."/>
        </authorList>
    </citation>
    <scope>NUCLEOTIDE SEQUENCE [LARGE SCALE GENOMIC DNA]</scope>
    <source>
        <strain evidence="3">CCUG 42001</strain>
    </source>
</reference>
<comment type="caution">
    <text evidence="2">The sequence shown here is derived from an EMBL/GenBank/DDBJ whole genome shotgun (WGS) entry which is preliminary data.</text>
</comment>
<dbReference type="RefSeq" id="WP_290443541.1">
    <property type="nucleotide sequence ID" value="NZ_JAMXWN010000009.1"/>
</dbReference>